<dbReference type="Proteomes" id="UP000022910">
    <property type="component" value="Unassembled WGS sequence"/>
</dbReference>
<comment type="caution">
    <text evidence="1">The sequence shown here is derived from an EMBL/GenBank/DDBJ whole genome shotgun (WGS) entry which is preliminary data.</text>
</comment>
<evidence type="ECO:0008006" key="3">
    <source>
        <dbReference type="Google" id="ProtNLM"/>
    </source>
</evidence>
<organism evidence="1 2">
    <name type="scientific">Rhizophagus irregularis (strain DAOM 197198w)</name>
    <name type="common">Glomus intraradices</name>
    <dbReference type="NCBI Taxonomy" id="1432141"/>
    <lineage>
        <taxon>Eukaryota</taxon>
        <taxon>Fungi</taxon>
        <taxon>Fungi incertae sedis</taxon>
        <taxon>Mucoromycota</taxon>
        <taxon>Glomeromycotina</taxon>
        <taxon>Glomeromycetes</taxon>
        <taxon>Glomerales</taxon>
        <taxon>Glomeraceae</taxon>
        <taxon>Rhizophagus</taxon>
    </lineage>
</organism>
<dbReference type="EMBL" id="JEMT01028334">
    <property type="protein sequence ID" value="EXX55094.1"/>
    <property type="molecule type" value="Genomic_DNA"/>
</dbReference>
<keyword evidence="2" id="KW-1185">Reference proteome</keyword>
<dbReference type="HOGENOM" id="CLU_028913_2_1_1"/>
<evidence type="ECO:0000313" key="2">
    <source>
        <dbReference type="Proteomes" id="UP000022910"/>
    </source>
</evidence>
<protein>
    <recommendedName>
        <fullName evidence="3">F-box domain-containing protein</fullName>
    </recommendedName>
</protein>
<reference evidence="1 2" key="1">
    <citation type="submission" date="2014-02" db="EMBL/GenBank/DDBJ databases">
        <title>Single nucleus genome sequencing reveals high similarity among nuclei of an endomycorrhizal fungus.</title>
        <authorList>
            <person name="Lin K."/>
            <person name="Geurts R."/>
            <person name="Zhang Z."/>
            <person name="Limpens E."/>
            <person name="Saunders D.G."/>
            <person name="Mu D."/>
            <person name="Pang E."/>
            <person name="Cao H."/>
            <person name="Cha H."/>
            <person name="Lin T."/>
            <person name="Zhou Q."/>
            <person name="Shang Y."/>
            <person name="Li Y."/>
            <person name="Ivanov S."/>
            <person name="Sharma T."/>
            <person name="Velzen R.V."/>
            <person name="Ruijter N.D."/>
            <person name="Aanen D.K."/>
            <person name="Win J."/>
            <person name="Kamoun S."/>
            <person name="Bisseling T."/>
            <person name="Huang S."/>
        </authorList>
    </citation>
    <scope>NUCLEOTIDE SEQUENCE [LARGE SCALE GENOMIC DNA]</scope>
    <source>
        <strain evidence="2">DAOM197198w</strain>
    </source>
</reference>
<proteinExistence type="predicted"/>
<sequence length="515" mass="61395">MSCSKIFSDNFPELTYEIIKLLRNDFSTLHSCILVNRFWCRLATPILWENPFSFRDNYKYFEIYSQYLNDDLKTGLKKDKIIKNSLPSNTLLFNYYGFLKHMDIYEIVMSVIRWIRNTKGLSLTVSDYKRISDICISLFKIFIENEIHLHTLELEYNSQYSKIYEIIFELILQNQNFIHNIKNLKLCIKYNDRNPNTLIKDSTLQIIKSHQNLKKILFGDNNLNLYKSLFLSEDFNCSNTLNTIIFYRIDLRSLSFKIFERLNVLESVHIVNCSFFDDNFIQQIINLTKPFKLKTLFMTMAILQIKPIHLLLQKSGCYIENLAYGGESFRYDLSLKQQLSEIILKYCKNIKYLKFTELENQDPYQVFKLIENIKQYLNYLSINILEVRQSSGIISSSSMILQNLGHVLPSKLEYLNLILDIKESDFKVFLENSRDIFINKLLIMQMGRYDILHYTKEFIMKEKRVKYLAIKGIYKKDLYSFKDEVNEFKLHNIRVQDICKLQSSEYPYNLMKIVD</sequence>
<evidence type="ECO:0000313" key="1">
    <source>
        <dbReference type="EMBL" id="EXX55094.1"/>
    </source>
</evidence>
<accession>A0A015JJI0</accession>
<dbReference type="AlphaFoldDB" id="A0A015JJI0"/>
<name>A0A015JJI0_RHIIW</name>
<dbReference type="OrthoDB" id="2309646at2759"/>
<gene>
    <name evidence="1" type="ORF">RirG_228410</name>
</gene>